<reference evidence="1" key="1">
    <citation type="submission" date="2020-06" db="EMBL/GenBank/DDBJ databases">
        <authorList>
            <person name="Li T."/>
            <person name="Hu X."/>
            <person name="Zhang T."/>
            <person name="Song X."/>
            <person name="Zhang H."/>
            <person name="Dai N."/>
            <person name="Sheng W."/>
            <person name="Hou X."/>
            <person name="Wei L."/>
        </authorList>
    </citation>
    <scope>NUCLEOTIDE SEQUENCE</scope>
    <source>
        <strain evidence="1">3651</strain>
        <tissue evidence="1">Leaf</tissue>
    </source>
</reference>
<name>A0AAE2CIX7_9LAMI</name>
<reference evidence="1" key="2">
    <citation type="journal article" date="2024" name="Plant">
        <title>Genomic evolution and insights into agronomic trait innovations of Sesamum species.</title>
        <authorList>
            <person name="Miao H."/>
            <person name="Wang L."/>
            <person name="Qu L."/>
            <person name="Liu H."/>
            <person name="Sun Y."/>
            <person name="Le M."/>
            <person name="Wang Q."/>
            <person name="Wei S."/>
            <person name="Zheng Y."/>
            <person name="Lin W."/>
            <person name="Duan Y."/>
            <person name="Cao H."/>
            <person name="Xiong S."/>
            <person name="Wang X."/>
            <person name="Wei L."/>
            <person name="Li C."/>
            <person name="Ma Q."/>
            <person name="Ju M."/>
            <person name="Zhao R."/>
            <person name="Li G."/>
            <person name="Mu C."/>
            <person name="Tian Q."/>
            <person name="Mei H."/>
            <person name="Zhang T."/>
            <person name="Gao T."/>
            <person name="Zhang H."/>
        </authorList>
    </citation>
    <scope>NUCLEOTIDE SEQUENCE</scope>
    <source>
        <strain evidence="1">3651</strain>
    </source>
</reference>
<dbReference type="EMBL" id="JACGWO010000007">
    <property type="protein sequence ID" value="KAK4423857.1"/>
    <property type="molecule type" value="Genomic_DNA"/>
</dbReference>
<proteinExistence type="predicted"/>
<dbReference type="Proteomes" id="UP001293254">
    <property type="component" value="Unassembled WGS sequence"/>
</dbReference>
<gene>
    <name evidence="1" type="ORF">Salat_1968600</name>
</gene>
<keyword evidence="2" id="KW-1185">Reference proteome</keyword>
<evidence type="ECO:0000313" key="1">
    <source>
        <dbReference type="EMBL" id="KAK4423857.1"/>
    </source>
</evidence>
<accession>A0AAE2CIX7</accession>
<evidence type="ECO:0000313" key="2">
    <source>
        <dbReference type="Proteomes" id="UP001293254"/>
    </source>
</evidence>
<sequence length="109" mass="12127">MGFTKTPFLSHWPSCHVPPHLVADSASTLCSTAKDKEAYETIIDNISKSIGFVKYDPTSALDTYLWFDHVLGLHRRLDEFEVSVAEATNFNREMTKLSGILLAVAGKKP</sequence>
<organism evidence="1 2">
    <name type="scientific">Sesamum alatum</name>
    <dbReference type="NCBI Taxonomy" id="300844"/>
    <lineage>
        <taxon>Eukaryota</taxon>
        <taxon>Viridiplantae</taxon>
        <taxon>Streptophyta</taxon>
        <taxon>Embryophyta</taxon>
        <taxon>Tracheophyta</taxon>
        <taxon>Spermatophyta</taxon>
        <taxon>Magnoliopsida</taxon>
        <taxon>eudicotyledons</taxon>
        <taxon>Gunneridae</taxon>
        <taxon>Pentapetalae</taxon>
        <taxon>asterids</taxon>
        <taxon>lamiids</taxon>
        <taxon>Lamiales</taxon>
        <taxon>Pedaliaceae</taxon>
        <taxon>Sesamum</taxon>
    </lineage>
</organism>
<protein>
    <submittedName>
        <fullName evidence="1">Uncharacterized protein</fullName>
    </submittedName>
</protein>
<comment type="caution">
    <text evidence="1">The sequence shown here is derived from an EMBL/GenBank/DDBJ whole genome shotgun (WGS) entry which is preliminary data.</text>
</comment>
<dbReference type="AlphaFoldDB" id="A0AAE2CIX7"/>